<accession>A0AAN7MC36</accession>
<keyword evidence="3" id="KW-1185">Reference proteome</keyword>
<dbReference type="InterPro" id="IPR007612">
    <property type="entry name" value="LOR"/>
</dbReference>
<dbReference type="InterPro" id="IPR038595">
    <property type="entry name" value="LOR_sf"/>
</dbReference>
<dbReference type="SUPFAM" id="SSF54518">
    <property type="entry name" value="Tubby C-terminal domain-like"/>
    <property type="match status" value="1"/>
</dbReference>
<name>A0AAN7MC36_TRANT</name>
<evidence type="ECO:0000313" key="2">
    <source>
        <dbReference type="EMBL" id="KAK4800996.1"/>
    </source>
</evidence>
<sequence length="237" mass="26291">MSRIHPTSTNSNTKRFLAAKVGVDGHEGISPSLSELTVWKRSSMTFQGTDGFTVFDRSGSLAFRVENYSRRTMSGEGGGLVLMDGAGNALLTLKPKQMWSIRGQWNAYRGESYRSGEIPTKKLKLFSMRRGPRGLFSSSEAEAEVLLCGDAASTSRHREPDFRIEGSFERRSCCIRSSSGETVAKISRKRVNNGGVVLENDVFSLAIKPGFDAKMVMGFVVVLDRIRRKPYRPILCH</sequence>
<dbReference type="PANTHER" id="PTHR31087:SF95">
    <property type="entry name" value="EXPRESSED PROTEIN"/>
    <property type="match status" value="1"/>
</dbReference>
<dbReference type="PANTHER" id="PTHR31087">
    <property type="match status" value="1"/>
</dbReference>
<dbReference type="Gene3D" id="2.40.160.200">
    <property type="entry name" value="LURP1-related"/>
    <property type="match status" value="1"/>
</dbReference>
<organism evidence="2 3">
    <name type="scientific">Trapa natans</name>
    <name type="common">Water chestnut</name>
    <dbReference type="NCBI Taxonomy" id="22666"/>
    <lineage>
        <taxon>Eukaryota</taxon>
        <taxon>Viridiplantae</taxon>
        <taxon>Streptophyta</taxon>
        <taxon>Embryophyta</taxon>
        <taxon>Tracheophyta</taxon>
        <taxon>Spermatophyta</taxon>
        <taxon>Magnoliopsida</taxon>
        <taxon>eudicotyledons</taxon>
        <taxon>Gunneridae</taxon>
        <taxon>Pentapetalae</taxon>
        <taxon>rosids</taxon>
        <taxon>malvids</taxon>
        <taxon>Myrtales</taxon>
        <taxon>Lythraceae</taxon>
        <taxon>Trapa</taxon>
    </lineage>
</organism>
<dbReference type="Proteomes" id="UP001346149">
    <property type="component" value="Unassembled WGS sequence"/>
</dbReference>
<proteinExistence type="inferred from homology"/>
<dbReference type="Pfam" id="PF04525">
    <property type="entry name" value="LOR"/>
    <property type="match status" value="1"/>
</dbReference>
<dbReference type="EMBL" id="JAXQNO010000003">
    <property type="protein sequence ID" value="KAK4800996.1"/>
    <property type="molecule type" value="Genomic_DNA"/>
</dbReference>
<comment type="caution">
    <text evidence="2">The sequence shown here is derived from an EMBL/GenBank/DDBJ whole genome shotgun (WGS) entry which is preliminary data.</text>
</comment>
<protein>
    <recommendedName>
        <fullName evidence="4">Protein LURP-one-related 5-like</fullName>
    </recommendedName>
</protein>
<gene>
    <name evidence="2" type="ORF">SAY86_021483</name>
</gene>
<dbReference type="InterPro" id="IPR025659">
    <property type="entry name" value="Tubby-like_C"/>
</dbReference>
<dbReference type="AlphaFoldDB" id="A0AAN7MC36"/>
<reference evidence="2 3" key="1">
    <citation type="journal article" date="2023" name="Hortic Res">
        <title>Pangenome of water caltrop reveals structural variations and asymmetric subgenome divergence after allopolyploidization.</title>
        <authorList>
            <person name="Zhang X."/>
            <person name="Chen Y."/>
            <person name="Wang L."/>
            <person name="Yuan Y."/>
            <person name="Fang M."/>
            <person name="Shi L."/>
            <person name="Lu R."/>
            <person name="Comes H.P."/>
            <person name="Ma Y."/>
            <person name="Chen Y."/>
            <person name="Huang G."/>
            <person name="Zhou Y."/>
            <person name="Zheng Z."/>
            <person name="Qiu Y."/>
        </authorList>
    </citation>
    <scope>NUCLEOTIDE SEQUENCE [LARGE SCALE GENOMIC DNA]</scope>
    <source>
        <strain evidence="2">F231</strain>
    </source>
</reference>
<evidence type="ECO:0000256" key="1">
    <source>
        <dbReference type="ARBA" id="ARBA00005437"/>
    </source>
</evidence>
<evidence type="ECO:0008006" key="4">
    <source>
        <dbReference type="Google" id="ProtNLM"/>
    </source>
</evidence>
<evidence type="ECO:0000313" key="3">
    <source>
        <dbReference type="Proteomes" id="UP001346149"/>
    </source>
</evidence>
<comment type="similarity">
    <text evidence="1">Belongs to the LOR family.</text>
</comment>